<dbReference type="Proteomes" id="UP000011960">
    <property type="component" value="Unassembled WGS sequence"/>
</dbReference>
<dbReference type="InterPro" id="IPR017927">
    <property type="entry name" value="FAD-bd_FR_type"/>
</dbReference>
<comment type="cofactor">
    <cofactor evidence="1">
        <name>FAD</name>
        <dbReference type="ChEBI" id="CHEBI:57692"/>
    </cofactor>
</comment>
<evidence type="ECO:0000313" key="12">
    <source>
        <dbReference type="EMBL" id="EMP56371.1"/>
    </source>
</evidence>
<dbReference type="PANTHER" id="PTHR47354">
    <property type="entry name" value="NADH OXIDOREDUCTASE HCR"/>
    <property type="match status" value="1"/>
</dbReference>
<dbReference type="SUPFAM" id="SSF54292">
    <property type="entry name" value="2Fe-2S ferredoxin-like"/>
    <property type="match status" value="1"/>
</dbReference>
<keyword evidence="3" id="KW-0001">2Fe-2S</keyword>
<dbReference type="RefSeq" id="WP_008939316.1">
    <property type="nucleotide sequence ID" value="NZ_APAT01000015.1"/>
</dbReference>
<dbReference type="PANTHER" id="PTHR47354:SF6">
    <property type="entry name" value="NADH OXIDOREDUCTASE HCR"/>
    <property type="match status" value="1"/>
</dbReference>
<dbReference type="InterPro" id="IPR050415">
    <property type="entry name" value="MRET"/>
</dbReference>
<dbReference type="Gene3D" id="2.40.30.10">
    <property type="entry name" value="Translation factors"/>
    <property type="match status" value="1"/>
</dbReference>
<sequence length="369" mass="40005">MTMLSSNTRTKALHWLGKQLSNQNNPASWLDPLLSEINPMLVQAYTPARVQQVIRETEDTKTFVLKPAGRWQGFEAGQHVNICTDVEGVRRTRTFSLSSSPRLWKAQGEITLTIKRLPGGLVTNWMHDHLETGDVIGLGEAFGDFLIPEPARPVLYIAGGSGITPVLSQLETMAARDYNAPVTLLYFVRTENDVIAGEKLRALAARYPALTLTIIATHETPDPRFLTGSDLDGIPGLKGRQVYLCGPKGLMDLANNLLSERGIREDQIHSTFFAPPAPARLEGDTGGNVTFTNSDVQVSSEGDANLLEIAEAAGLTPQYGCRMGICHQCSCRKTSGTVINRLTGEVSGPGEENVQLCISVPQGPVSVDV</sequence>
<keyword evidence="7" id="KW-0408">Iron</keyword>
<proteinExistence type="inferred from homology"/>
<dbReference type="Gene3D" id="3.10.20.30">
    <property type="match status" value="1"/>
</dbReference>
<evidence type="ECO:0000256" key="3">
    <source>
        <dbReference type="ARBA" id="ARBA00022714"/>
    </source>
</evidence>
<protein>
    <submittedName>
        <fullName evidence="12">Oxidoreductase FAD-binding domain protein</fullName>
    </submittedName>
</protein>
<organism evidence="12 13">
    <name type="scientific">Marinobacter santoriniensis NKSG1</name>
    <dbReference type="NCBI Taxonomy" id="1288826"/>
    <lineage>
        <taxon>Bacteria</taxon>
        <taxon>Pseudomonadati</taxon>
        <taxon>Pseudomonadota</taxon>
        <taxon>Gammaproteobacteria</taxon>
        <taxon>Pseudomonadales</taxon>
        <taxon>Marinobacteraceae</taxon>
        <taxon>Marinobacter</taxon>
    </lineage>
</organism>
<comment type="similarity">
    <text evidence="10">In the N-terminal section; belongs to the FAD-binding oxidoreductase type 6 family.</text>
</comment>
<evidence type="ECO:0000256" key="4">
    <source>
        <dbReference type="ARBA" id="ARBA00022723"/>
    </source>
</evidence>
<accession>M7CRX2</accession>
<name>M7CRX2_9GAMM</name>
<evidence type="ECO:0000256" key="5">
    <source>
        <dbReference type="ARBA" id="ARBA00022827"/>
    </source>
</evidence>
<dbReference type="GO" id="GO:0051537">
    <property type="term" value="F:2 iron, 2 sulfur cluster binding"/>
    <property type="evidence" value="ECO:0007669"/>
    <property type="project" value="UniProtKB-KW"/>
</dbReference>
<keyword evidence="2" id="KW-0285">Flavoprotein</keyword>
<dbReference type="InterPro" id="IPR001433">
    <property type="entry name" value="OxRdtase_FAD/NAD-bd"/>
</dbReference>
<keyword evidence="6" id="KW-0560">Oxidoreductase</keyword>
<dbReference type="InterPro" id="IPR012675">
    <property type="entry name" value="Beta-grasp_dom_sf"/>
</dbReference>
<evidence type="ECO:0000256" key="8">
    <source>
        <dbReference type="ARBA" id="ARBA00023014"/>
    </source>
</evidence>
<evidence type="ECO:0000256" key="10">
    <source>
        <dbReference type="ARBA" id="ARBA00061434"/>
    </source>
</evidence>
<dbReference type="InterPro" id="IPR001709">
    <property type="entry name" value="Flavoprot_Pyr_Nucl_cyt_Rdtase"/>
</dbReference>
<evidence type="ECO:0000256" key="9">
    <source>
        <dbReference type="ARBA" id="ARBA00034078"/>
    </source>
</evidence>
<comment type="cofactor">
    <cofactor evidence="9">
        <name>[2Fe-2S] cluster</name>
        <dbReference type="ChEBI" id="CHEBI:190135"/>
    </cofactor>
</comment>
<keyword evidence="8" id="KW-0411">Iron-sulfur</keyword>
<dbReference type="InterPro" id="IPR036010">
    <property type="entry name" value="2Fe-2S_ferredoxin-like_sf"/>
</dbReference>
<keyword evidence="5" id="KW-0274">FAD</keyword>
<dbReference type="Pfam" id="PF00175">
    <property type="entry name" value="NAD_binding_1"/>
    <property type="match status" value="1"/>
</dbReference>
<dbReference type="InterPro" id="IPR001041">
    <property type="entry name" value="2Fe-2S_ferredoxin-type"/>
</dbReference>
<evidence type="ECO:0000256" key="1">
    <source>
        <dbReference type="ARBA" id="ARBA00001974"/>
    </source>
</evidence>
<dbReference type="STRING" id="1288826.MSNKSG1_10868"/>
<comment type="caution">
    <text evidence="12">The sequence shown here is derived from an EMBL/GenBank/DDBJ whole genome shotgun (WGS) entry which is preliminary data.</text>
</comment>
<dbReference type="EMBL" id="APAT01000015">
    <property type="protein sequence ID" value="EMP56371.1"/>
    <property type="molecule type" value="Genomic_DNA"/>
</dbReference>
<dbReference type="Gene3D" id="3.40.50.80">
    <property type="entry name" value="Nucleotide-binding domain of ferredoxin-NADP reductase (FNR) module"/>
    <property type="match status" value="1"/>
</dbReference>
<dbReference type="GO" id="GO:0046872">
    <property type="term" value="F:metal ion binding"/>
    <property type="evidence" value="ECO:0007669"/>
    <property type="project" value="UniProtKB-KW"/>
</dbReference>
<keyword evidence="13" id="KW-1185">Reference proteome</keyword>
<dbReference type="AlphaFoldDB" id="M7CRX2"/>
<gene>
    <name evidence="12" type="ORF">MSNKSG1_10868</name>
</gene>
<dbReference type="PRINTS" id="PR00410">
    <property type="entry name" value="PHEHYDRXLASE"/>
</dbReference>
<dbReference type="CDD" id="cd06216">
    <property type="entry name" value="FNR_iron_sulfur_binding_2"/>
    <property type="match status" value="1"/>
</dbReference>
<evidence type="ECO:0000256" key="7">
    <source>
        <dbReference type="ARBA" id="ARBA00023004"/>
    </source>
</evidence>
<dbReference type="InterPro" id="IPR039261">
    <property type="entry name" value="FNR_nucleotide-bd"/>
</dbReference>
<evidence type="ECO:0000256" key="6">
    <source>
        <dbReference type="ARBA" id="ARBA00023002"/>
    </source>
</evidence>
<dbReference type="GO" id="GO:0016491">
    <property type="term" value="F:oxidoreductase activity"/>
    <property type="evidence" value="ECO:0007669"/>
    <property type="project" value="UniProtKB-KW"/>
</dbReference>
<dbReference type="PATRIC" id="fig|1288826.3.peg.2147"/>
<dbReference type="SUPFAM" id="SSF52343">
    <property type="entry name" value="Ferredoxin reductase-like, C-terminal NADP-linked domain"/>
    <property type="match status" value="1"/>
</dbReference>
<dbReference type="CDD" id="cd00207">
    <property type="entry name" value="fer2"/>
    <property type="match status" value="1"/>
</dbReference>
<dbReference type="Pfam" id="PF00111">
    <property type="entry name" value="Fer2"/>
    <property type="match status" value="1"/>
</dbReference>
<feature type="domain" description="FAD-binding FR-type" evidence="11">
    <location>
        <begin position="43"/>
        <end position="148"/>
    </location>
</feature>
<dbReference type="InterPro" id="IPR008333">
    <property type="entry name" value="Cbr1-like_FAD-bd_dom"/>
</dbReference>
<dbReference type="PRINTS" id="PR00371">
    <property type="entry name" value="FPNCR"/>
</dbReference>
<dbReference type="InterPro" id="IPR017938">
    <property type="entry name" value="Riboflavin_synthase-like_b-brl"/>
</dbReference>
<evidence type="ECO:0000259" key="11">
    <source>
        <dbReference type="PROSITE" id="PS51384"/>
    </source>
</evidence>
<dbReference type="PROSITE" id="PS51384">
    <property type="entry name" value="FAD_FR"/>
    <property type="match status" value="1"/>
</dbReference>
<evidence type="ECO:0000256" key="2">
    <source>
        <dbReference type="ARBA" id="ARBA00022630"/>
    </source>
</evidence>
<evidence type="ECO:0000313" key="13">
    <source>
        <dbReference type="Proteomes" id="UP000011960"/>
    </source>
</evidence>
<reference evidence="12 13" key="1">
    <citation type="journal article" date="2013" name="Genome Announc.">
        <title>Genome Sequence of Hydrothermal Arsenic-Respiring Bacterium Marinobacter santoriniensis NKSG1T.</title>
        <authorList>
            <person name="Handley K.M."/>
            <person name="Upton M."/>
            <person name="Beatson S.A."/>
            <person name="Hery M."/>
            <person name="Lloyd J.R."/>
        </authorList>
    </citation>
    <scope>NUCLEOTIDE SEQUENCE [LARGE SCALE GENOMIC DNA]</scope>
    <source>
        <strain evidence="12 13">NKSG1</strain>
    </source>
</reference>
<keyword evidence="4" id="KW-0479">Metal-binding</keyword>
<dbReference type="eggNOG" id="COG1018">
    <property type="taxonomic scope" value="Bacteria"/>
</dbReference>
<dbReference type="SUPFAM" id="SSF63380">
    <property type="entry name" value="Riboflavin synthase domain-like"/>
    <property type="match status" value="1"/>
</dbReference>
<dbReference type="Pfam" id="PF00970">
    <property type="entry name" value="FAD_binding_6"/>
    <property type="match status" value="1"/>
</dbReference>